<dbReference type="Proteomes" id="UP001056120">
    <property type="component" value="Linkage Group LG17"/>
</dbReference>
<protein>
    <submittedName>
        <fullName evidence="1">Uncharacterized protein</fullName>
    </submittedName>
</protein>
<reference evidence="2" key="1">
    <citation type="journal article" date="2022" name="Mol. Ecol. Resour.">
        <title>The genomes of chicory, endive, great burdock and yacon provide insights into Asteraceae palaeo-polyploidization history and plant inulin production.</title>
        <authorList>
            <person name="Fan W."/>
            <person name="Wang S."/>
            <person name="Wang H."/>
            <person name="Wang A."/>
            <person name="Jiang F."/>
            <person name="Liu H."/>
            <person name="Zhao H."/>
            <person name="Xu D."/>
            <person name="Zhang Y."/>
        </authorList>
    </citation>
    <scope>NUCLEOTIDE SEQUENCE [LARGE SCALE GENOMIC DNA]</scope>
    <source>
        <strain evidence="2">cv. Yunnan</strain>
    </source>
</reference>
<name>A0ACB9ETJ1_9ASTR</name>
<reference evidence="1 2" key="2">
    <citation type="journal article" date="2022" name="Mol. Ecol. Resour.">
        <title>The genomes of chicory, endive, great burdock and yacon provide insights into Asteraceae paleo-polyploidization history and plant inulin production.</title>
        <authorList>
            <person name="Fan W."/>
            <person name="Wang S."/>
            <person name="Wang H."/>
            <person name="Wang A."/>
            <person name="Jiang F."/>
            <person name="Liu H."/>
            <person name="Zhao H."/>
            <person name="Xu D."/>
            <person name="Zhang Y."/>
        </authorList>
    </citation>
    <scope>NUCLEOTIDE SEQUENCE [LARGE SCALE GENOMIC DNA]</scope>
    <source>
        <strain evidence="2">cv. Yunnan</strain>
        <tissue evidence="1">Leaves</tissue>
    </source>
</reference>
<proteinExistence type="predicted"/>
<dbReference type="EMBL" id="CM042034">
    <property type="protein sequence ID" value="KAI3762383.1"/>
    <property type="molecule type" value="Genomic_DNA"/>
</dbReference>
<evidence type="ECO:0000313" key="1">
    <source>
        <dbReference type="EMBL" id="KAI3762383.1"/>
    </source>
</evidence>
<sequence>MFEATSALTIITSGMDAEKNEVVEKEESQALLALTNIVVESLTFGDAVLAEEAVDVLMTRFDSDAKLSLSRQVAAALFAFCDRKSSPSFDRKRCLALHSLFIQKIRKLGSMHAGRYTICQMGKVKKSKP</sequence>
<evidence type="ECO:0000313" key="2">
    <source>
        <dbReference type="Proteomes" id="UP001056120"/>
    </source>
</evidence>
<gene>
    <name evidence="1" type="ORF">L1987_52812</name>
</gene>
<accession>A0ACB9ETJ1</accession>
<comment type="caution">
    <text evidence="1">The sequence shown here is derived from an EMBL/GenBank/DDBJ whole genome shotgun (WGS) entry which is preliminary data.</text>
</comment>
<organism evidence="1 2">
    <name type="scientific">Smallanthus sonchifolius</name>
    <dbReference type="NCBI Taxonomy" id="185202"/>
    <lineage>
        <taxon>Eukaryota</taxon>
        <taxon>Viridiplantae</taxon>
        <taxon>Streptophyta</taxon>
        <taxon>Embryophyta</taxon>
        <taxon>Tracheophyta</taxon>
        <taxon>Spermatophyta</taxon>
        <taxon>Magnoliopsida</taxon>
        <taxon>eudicotyledons</taxon>
        <taxon>Gunneridae</taxon>
        <taxon>Pentapetalae</taxon>
        <taxon>asterids</taxon>
        <taxon>campanulids</taxon>
        <taxon>Asterales</taxon>
        <taxon>Asteraceae</taxon>
        <taxon>Asteroideae</taxon>
        <taxon>Heliantheae alliance</taxon>
        <taxon>Millerieae</taxon>
        <taxon>Smallanthus</taxon>
    </lineage>
</organism>
<keyword evidence="2" id="KW-1185">Reference proteome</keyword>